<gene>
    <name evidence="2" type="ORF">QVN81_10965</name>
    <name evidence="3" type="ORF">QVN84_11750</name>
</gene>
<dbReference type="Proteomes" id="UP001167831">
    <property type="component" value="Unassembled WGS sequence"/>
</dbReference>
<dbReference type="RefSeq" id="WP_289826004.1">
    <property type="nucleotide sequence ID" value="NZ_JAUEIE010000013.1"/>
</dbReference>
<evidence type="ECO:0000313" key="2">
    <source>
        <dbReference type="EMBL" id="MDN0023531.1"/>
    </source>
</evidence>
<organism evidence="3 5">
    <name type="scientific">Leyella lascolaii</name>
    <dbReference type="NCBI Taxonomy" id="1776379"/>
    <lineage>
        <taxon>Bacteria</taxon>
        <taxon>Pseudomonadati</taxon>
        <taxon>Bacteroidota</taxon>
        <taxon>Bacteroidia</taxon>
        <taxon>Bacteroidales</taxon>
        <taxon>Prevotellaceae</taxon>
        <taxon>Leyella</taxon>
    </lineage>
</organism>
<evidence type="ECO:0000313" key="4">
    <source>
        <dbReference type="Proteomes" id="UP001167831"/>
    </source>
</evidence>
<evidence type="ECO:0000313" key="3">
    <source>
        <dbReference type="EMBL" id="MDN0026185.1"/>
    </source>
</evidence>
<evidence type="ECO:0000313" key="5">
    <source>
        <dbReference type="Proteomes" id="UP001168478"/>
    </source>
</evidence>
<reference evidence="3" key="1">
    <citation type="submission" date="2023-06" db="EMBL/GenBank/DDBJ databases">
        <authorList>
            <person name="Zeman M."/>
            <person name="Kubasova T."/>
            <person name="Jahodarova E."/>
            <person name="Nykrynova M."/>
            <person name="Rychlik I."/>
        </authorList>
    </citation>
    <scope>NUCLEOTIDE SEQUENCE</scope>
    <source>
        <strain evidence="3">ET15</strain>
        <strain evidence="2">ET37</strain>
    </source>
</reference>
<comment type="caution">
    <text evidence="3">The sequence shown here is derived from an EMBL/GenBank/DDBJ whole genome shotgun (WGS) entry which is preliminary data.</text>
</comment>
<keyword evidence="4" id="KW-1185">Reference proteome</keyword>
<reference evidence="3" key="2">
    <citation type="submission" date="2023-08" db="EMBL/GenBank/DDBJ databases">
        <title>Identification and characterization of horizontal gene transfer across gut microbiota members of farm animals based on homology search.</title>
        <authorList>
            <person name="Schwarzerova J."/>
            <person name="Nykrynova M."/>
            <person name="Jureckova K."/>
            <person name="Cejkova D."/>
            <person name="Rychlik I."/>
        </authorList>
    </citation>
    <scope>NUCLEOTIDE SEQUENCE</scope>
    <source>
        <strain evidence="3">ET15</strain>
        <strain evidence="2">ET37</strain>
    </source>
</reference>
<dbReference type="EMBL" id="JAUEIF010000013">
    <property type="protein sequence ID" value="MDN0026185.1"/>
    <property type="molecule type" value="Genomic_DNA"/>
</dbReference>
<dbReference type="Proteomes" id="UP001168478">
    <property type="component" value="Unassembled WGS sequence"/>
</dbReference>
<accession>A0AAW7JT80</accession>
<evidence type="ECO:0000256" key="1">
    <source>
        <dbReference type="SAM" id="MobiDB-lite"/>
    </source>
</evidence>
<name>A0AAW7JT80_9BACT</name>
<proteinExistence type="predicted"/>
<evidence type="ECO:0008006" key="6">
    <source>
        <dbReference type="Google" id="ProtNLM"/>
    </source>
</evidence>
<feature type="region of interest" description="Disordered" evidence="1">
    <location>
        <begin position="20"/>
        <end position="60"/>
    </location>
</feature>
<dbReference type="AlphaFoldDB" id="A0AAW7JT80"/>
<protein>
    <recommendedName>
        <fullName evidence="6">Paeninodin family lasso peptide</fullName>
    </recommendedName>
</protein>
<dbReference type="EMBL" id="JAUEIE010000013">
    <property type="protein sequence ID" value="MDN0023531.1"/>
    <property type="molecule type" value="Genomic_DNA"/>
</dbReference>
<sequence length="60" mass="6443">MKKENYSKPSITVIGLTTESHFMSGSGGSTPPNLDINDAVDGTPENGADSKENNAWDTEW</sequence>